<dbReference type="InterPro" id="IPR036086">
    <property type="entry name" value="ParB/Sulfiredoxin_sf"/>
</dbReference>
<dbReference type="EMBL" id="AWQX01000214">
    <property type="protein sequence ID" value="EST27346.1"/>
    <property type="molecule type" value="Genomic_DNA"/>
</dbReference>
<name>V6K7G2_STRRC</name>
<dbReference type="InterPro" id="IPR050336">
    <property type="entry name" value="Chromosome_partition/occlusion"/>
</dbReference>
<accession>V6K7G2</accession>
<dbReference type="OrthoDB" id="3846919at2"/>
<dbReference type="PANTHER" id="PTHR33375">
    <property type="entry name" value="CHROMOSOME-PARTITIONING PROTEIN PARB-RELATED"/>
    <property type="match status" value="1"/>
</dbReference>
<proteinExistence type="predicted"/>
<keyword evidence="4" id="KW-1185">Reference proteome</keyword>
<dbReference type="AlphaFoldDB" id="V6K7G2"/>
<evidence type="ECO:0000313" key="3">
    <source>
        <dbReference type="EMBL" id="EST27346.1"/>
    </source>
</evidence>
<dbReference type="InterPro" id="IPR003115">
    <property type="entry name" value="ParB_N"/>
</dbReference>
<dbReference type="PATRIC" id="fig|1352936.5.peg.5304"/>
<dbReference type="STRING" id="1352936.M878_25445"/>
<feature type="compositionally biased region" description="Acidic residues" evidence="1">
    <location>
        <begin position="511"/>
        <end position="521"/>
    </location>
</feature>
<feature type="region of interest" description="Disordered" evidence="1">
    <location>
        <begin position="494"/>
        <end position="534"/>
    </location>
</feature>
<dbReference type="PANTHER" id="PTHR33375:SF1">
    <property type="entry name" value="CHROMOSOME-PARTITIONING PROTEIN PARB-RELATED"/>
    <property type="match status" value="1"/>
</dbReference>
<dbReference type="SUPFAM" id="SSF110849">
    <property type="entry name" value="ParB/Sulfiredoxin"/>
    <property type="match status" value="1"/>
</dbReference>
<dbReference type="SMART" id="SM00470">
    <property type="entry name" value="ParB"/>
    <property type="match status" value="1"/>
</dbReference>
<feature type="region of interest" description="Disordered" evidence="1">
    <location>
        <begin position="323"/>
        <end position="342"/>
    </location>
</feature>
<dbReference type="Gene3D" id="3.90.1530.30">
    <property type="match status" value="1"/>
</dbReference>
<feature type="domain" description="ParB-like N-terminal" evidence="2">
    <location>
        <begin position="19"/>
        <end position="128"/>
    </location>
</feature>
<dbReference type="Proteomes" id="UP000017984">
    <property type="component" value="Chromosome"/>
</dbReference>
<organism evidence="3 4">
    <name type="scientific">Streptomyces roseochromogenus subsp. oscitans DS 12.976</name>
    <dbReference type="NCBI Taxonomy" id="1352936"/>
    <lineage>
        <taxon>Bacteria</taxon>
        <taxon>Bacillati</taxon>
        <taxon>Actinomycetota</taxon>
        <taxon>Actinomycetes</taxon>
        <taxon>Kitasatosporales</taxon>
        <taxon>Streptomycetaceae</taxon>
        <taxon>Streptomyces</taxon>
    </lineage>
</organism>
<protein>
    <recommendedName>
        <fullName evidence="2">ParB-like N-terminal domain-containing protein</fullName>
    </recommendedName>
</protein>
<evidence type="ECO:0000259" key="2">
    <source>
        <dbReference type="SMART" id="SM00470"/>
    </source>
</evidence>
<evidence type="ECO:0000313" key="4">
    <source>
        <dbReference type="Proteomes" id="UP000017984"/>
    </source>
</evidence>
<dbReference type="HOGENOM" id="CLU_035220_0_0_11"/>
<reference evidence="3 4" key="1">
    <citation type="journal article" date="2014" name="Genome Announc.">
        <title>Draft Genome Sequence of Streptomyces roseochromogenes subsp. oscitans DS 12.976, Producer of the Aminocoumarin Antibiotic Clorobiocin.</title>
        <authorList>
            <person name="Ruckert C."/>
            <person name="Kalinowski J."/>
            <person name="Heide L."/>
            <person name="Apel A.K."/>
        </authorList>
    </citation>
    <scope>NUCLEOTIDE SEQUENCE [LARGE SCALE GENOMIC DNA]</scope>
    <source>
        <strain evidence="3 4">DS 12.976</strain>
    </source>
</reference>
<comment type="caution">
    <text evidence="3">The sequence shown here is derived from an EMBL/GenBank/DDBJ whole genome shotgun (WGS) entry which is preliminary data.</text>
</comment>
<dbReference type="GO" id="GO:0005694">
    <property type="term" value="C:chromosome"/>
    <property type="evidence" value="ECO:0007669"/>
    <property type="project" value="TreeGrafter"/>
</dbReference>
<dbReference type="GO" id="GO:0007059">
    <property type="term" value="P:chromosome segregation"/>
    <property type="evidence" value="ECO:0007669"/>
    <property type="project" value="TreeGrafter"/>
</dbReference>
<dbReference type="Pfam" id="PF02195">
    <property type="entry name" value="ParB_N"/>
    <property type="match status" value="1"/>
</dbReference>
<evidence type="ECO:0000256" key="1">
    <source>
        <dbReference type="SAM" id="MobiDB-lite"/>
    </source>
</evidence>
<sequence>MSTTATRPTAVEGFTGRFAWLDPHDLVVDPYNHRKQRDAKDTTRPDPALQASVDELGVLTPLVVRPQTGDREGMLGIIFGQRRNNAALAAAKKAKAKKRAYRLVPAIIRDDLAGVDDEALAMSFIENKDRAAATVRDDIEAAQQLALMDVTKTRKARLARAIGLKPAELAASIKAVQLTDEGLKDGVEANFNLIELAEFQEVEDVDGALRTLKWAKRRDLSEDNTKRGHWKHALAELRAKKELQRAQHQLVEDLTAAKIPVLEWRWTWTDTTTRPLTDLRTADGGPMTADAHRDCPGHAACIDPQEAEAIWLCTAWRQHGHTLSPDAAPDNTSRTADQEAAAQARREVIANNKAWRQSRTVRHEFITDLCNQPEASLRVWPLILSTITDTSYAYYNYVSRFRTDLVAQFLGVPDPNDSRSKFSRVNDPFADVIAHTSPARAWRILLAHVAAAHEVEHMDDAAWRNHINPQTIDWLTFLEAEGYVLSSIEAATVATGRAQQAEGDQQRQAESEADQSEDTEQETDRAEAPAPAAA</sequence>
<gene>
    <name evidence="3" type="ORF">M878_25445</name>
</gene>
<dbReference type="RefSeq" id="WP_023549650.1">
    <property type="nucleotide sequence ID" value="NZ_CM002285.1"/>
</dbReference>